<dbReference type="GO" id="GO:0016020">
    <property type="term" value="C:membrane"/>
    <property type="evidence" value="ECO:0007669"/>
    <property type="project" value="TreeGrafter"/>
</dbReference>
<dbReference type="PANTHER" id="PTHR12393:SF6">
    <property type="entry name" value="SPHINGOMYELIN PHOSPHODIESTERASE 2"/>
    <property type="match status" value="1"/>
</dbReference>
<evidence type="ECO:0008006" key="3">
    <source>
        <dbReference type="Google" id="ProtNLM"/>
    </source>
</evidence>
<dbReference type="OrthoDB" id="70387at2759"/>
<dbReference type="SUPFAM" id="SSF140860">
    <property type="entry name" value="Pseudo ankyrin repeat-like"/>
    <property type="match status" value="1"/>
</dbReference>
<sequence length="495" mass="53908">MPPTTRATVNTAAAAAALPPDLLARICSFLPPGDAITTVPRLNKGWAAAAAPRVAELRKVARALREEALRSFWLSRREYQSFSVPLWALQEAWPQLTEQQRKLAAARAAFHGDLAALRWALLLLHRDNDGTRYCAAAAAGGQLEALQFARLLGYEWSAHTMPPTTRAADTMDVAAAALPPDLLARICSFLPPGDAITTVPRLNKGWAAAAAPRVAELRKVARALREEALRSFWLSRREHQSFSVPLWALQEAWPQLTEQQRKLAAARAAFHGDLAALRWALLLLHRDNDGTRYCAAAAAGGQLEALQFARLLGYEWSVSTCVEAAHSGHLTVLQWARAQQPPCPWNEWTCSAAAAAGHLGVLQWLRTQRPPCPWDWETCSAAAGGGHLAVLQWARAQQPPCPWDKRTCTAAARGGQLAVLQWARAQQPPCPWNAEDCFGVAADAATSEWIRAQAALEDVTQPPCPWNAEDCFGVAADAATSEWIRAQAALEDVTV</sequence>
<reference evidence="1 2" key="1">
    <citation type="journal article" date="2018" name="Sci. Rep.">
        <title>Raphidocelis subcapitata (=Pseudokirchneriella subcapitata) provides an insight into genome evolution and environmental adaptations in the Sphaeropleales.</title>
        <authorList>
            <person name="Suzuki S."/>
            <person name="Yamaguchi H."/>
            <person name="Nakajima N."/>
            <person name="Kawachi M."/>
        </authorList>
    </citation>
    <scope>NUCLEOTIDE SEQUENCE [LARGE SCALE GENOMIC DNA]</scope>
    <source>
        <strain evidence="1 2">NIES-35</strain>
    </source>
</reference>
<protein>
    <recommendedName>
        <fullName evidence="3">F-box domain-containing protein</fullName>
    </recommendedName>
</protein>
<name>A0A2V0P8S4_9CHLO</name>
<dbReference type="STRING" id="307507.A0A2V0P8S4"/>
<evidence type="ECO:0000313" key="1">
    <source>
        <dbReference type="EMBL" id="GBF93557.1"/>
    </source>
</evidence>
<comment type="caution">
    <text evidence="1">The sequence shown here is derived from an EMBL/GenBank/DDBJ whole genome shotgun (WGS) entry which is preliminary data.</text>
</comment>
<dbReference type="GO" id="GO:0005783">
    <property type="term" value="C:endoplasmic reticulum"/>
    <property type="evidence" value="ECO:0007669"/>
    <property type="project" value="TreeGrafter"/>
</dbReference>
<dbReference type="GO" id="GO:0004620">
    <property type="term" value="F:phospholipase activity"/>
    <property type="evidence" value="ECO:0007669"/>
    <property type="project" value="TreeGrafter"/>
</dbReference>
<dbReference type="GO" id="GO:0071944">
    <property type="term" value="C:cell periphery"/>
    <property type="evidence" value="ECO:0007669"/>
    <property type="project" value="TreeGrafter"/>
</dbReference>
<dbReference type="GO" id="GO:0046513">
    <property type="term" value="P:ceramide biosynthetic process"/>
    <property type="evidence" value="ECO:0007669"/>
    <property type="project" value="TreeGrafter"/>
</dbReference>
<dbReference type="InParanoid" id="A0A2V0P8S4"/>
<accession>A0A2V0P8S4</accession>
<proteinExistence type="predicted"/>
<keyword evidence="2" id="KW-1185">Reference proteome</keyword>
<dbReference type="AlphaFoldDB" id="A0A2V0P8S4"/>
<dbReference type="PANTHER" id="PTHR12393">
    <property type="entry name" value="SPHINGOMYELIN PHOSPHODIESTERASE RELATED"/>
    <property type="match status" value="1"/>
</dbReference>
<dbReference type="EMBL" id="BDRX01000042">
    <property type="protein sequence ID" value="GBF93557.1"/>
    <property type="molecule type" value="Genomic_DNA"/>
</dbReference>
<evidence type="ECO:0000313" key="2">
    <source>
        <dbReference type="Proteomes" id="UP000247498"/>
    </source>
</evidence>
<gene>
    <name evidence="1" type="ORF">Rsub_06277</name>
</gene>
<dbReference type="GO" id="GO:0030149">
    <property type="term" value="P:sphingolipid catabolic process"/>
    <property type="evidence" value="ECO:0007669"/>
    <property type="project" value="TreeGrafter"/>
</dbReference>
<dbReference type="Proteomes" id="UP000247498">
    <property type="component" value="Unassembled WGS sequence"/>
</dbReference>
<organism evidence="1 2">
    <name type="scientific">Raphidocelis subcapitata</name>
    <dbReference type="NCBI Taxonomy" id="307507"/>
    <lineage>
        <taxon>Eukaryota</taxon>
        <taxon>Viridiplantae</taxon>
        <taxon>Chlorophyta</taxon>
        <taxon>core chlorophytes</taxon>
        <taxon>Chlorophyceae</taxon>
        <taxon>CS clade</taxon>
        <taxon>Sphaeropleales</taxon>
        <taxon>Selenastraceae</taxon>
        <taxon>Raphidocelis</taxon>
    </lineage>
</organism>